<dbReference type="OrthoDB" id="415359at2759"/>
<dbReference type="EMBL" id="UYRU01002598">
    <property type="protein sequence ID" value="VDK34460.1"/>
    <property type="molecule type" value="Genomic_DNA"/>
</dbReference>
<dbReference type="PANTHER" id="PTHR16525">
    <property type="entry name" value="PROTEIN C12ORF4"/>
    <property type="match status" value="1"/>
</dbReference>
<protein>
    <submittedName>
        <fullName evidence="1">Uncharacterized protein</fullName>
    </submittedName>
</protein>
<reference evidence="1 2" key="1">
    <citation type="submission" date="2018-11" db="EMBL/GenBank/DDBJ databases">
        <authorList>
            <consortium name="Pathogen Informatics"/>
        </authorList>
    </citation>
    <scope>NUCLEOTIDE SEQUENCE [LARGE SCALE GENOMIC DNA]</scope>
</reference>
<name>A0A3P6PQJ0_DIBLA</name>
<dbReference type="InterPro" id="IPR019311">
    <property type="entry name" value="Fy-3"/>
</dbReference>
<proteinExistence type="predicted"/>
<dbReference type="PANTHER" id="PTHR16525:SF0">
    <property type="entry name" value="PROTEIN C12ORF4"/>
    <property type="match status" value="1"/>
</dbReference>
<organism evidence="1 2">
    <name type="scientific">Dibothriocephalus latus</name>
    <name type="common">Fish tapeworm</name>
    <name type="synonym">Diphyllobothrium latum</name>
    <dbReference type="NCBI Taxonomy" id="60516"/>
    <lineage>
        <taxon>Eukaryota</taxon>
        <taxon>Metazoa</taxon>
        <taxon>Spiralia</taxon>
        <taxon>Lophotrochozoa</taxon>
        <taxon>Platyhelminthes</taxon>
        <taxon>Cestoda</taxon>
        <taxon>Eucestoda</taxon>
        <taxon>Diphyllobothriidea</taxon>
        <taxon>Diphyllobothriidae</taxon>
        <taxon>Dibothriocephalus</taxon>
    </lineage>
</organism>
<evidence type="ECO:0000313" key="2">
    <source>
        <dbReference type="Proteomes" id="UP000281553"/>
    </source>
</evidence>
<dbReference type="PROSITE" id="PS51257">
    <property type="entry name" value="PROKAR_LIPOPROTEIN"/>
    <property type="match status" value="1"/>
</dbReference>
<keyword evidence="2" id="KW-1185">Reference proteome</keyword>
<accession>A0A3P6PQJ0</accession>
<sequence>MNTCKFSFSWTYAPNVVVSCKDDVCIPRAQPFTWLLSRLILTHGIPKFAESDFSDALQVFIEEEEKKFYDKSATQLYDEFLSDDSNGENIAADLETAVDERTTSRRQLESLADEDIFGQAYARIVQSATAMDLVQLEHSFAVAVETEITERKRALEDLQKMHVIHSTLMLYIQFMPGVTDTISCHQNVEETASLIAKGGSDEAVSELQRRFHADYEILKTQWDSRISELKELQRRNYRSFVMSVEEQLPQTLPRTSPSDASRRGTAPRFVMIAKPFCLLA</sequence>
<dbReference type="Proteomes" id="UP000281553">
    <property type="component" value="Unassembled WGS sequence"/>
</dbReference>
<dbReference type="AlphaFoldDB" id="A0A3P6PQJ0"/>
<evidence type="ECO:0000313" key="1">
    <source>
        <dbReference type="EMBL" id="VDK34460.1"/>
    </source>
</evidence>
<dbReference type="Pfam" id="PF10154">
    <property type="entry name" value="Fy-3"/>
    <property type="match status" value="1"/>
</dbReference>
<dbReference type="GO" id="GO:0005737">
    <property type="term" value="C:cytoplasm"/>
    <property type="evidence" value="ECO:0007669"/>
    <property type="project" value="TreeGrafter"/>
</dbReference>
<gene>
    <name evidence="1" type="ORF">DILT_LOCUS587</name>
</gene>